<feature type="transmembrane region" description="Helical" evidence="1">
    <location>
        <begin position="184"/>
        <end position="203"/>
    </location>
</feature>
<feature type="transmembrane region" description="Helical" evidence="1">
    <location>
        <begin position="111"/>
        <end position="131"/>
    </location>
</feature>
<evidence type="ECO:0000313" key="3">
    <source>
        <dbReference type="Proteomes" id="UP000198856"/>
    </source>
</evidence>
<evidence type="ECO:0000313" key="2">
    <source>
        <dbReference type="EMBL" id="SDK18919.1"/>
    </source>
</evidence>
<dbReference type="RefSeq" id="WP_092704927.1">
    <property type="nucleotide sequence ID" value="NZ_FNFC01000037.1"/>
</dbReference>
<feature type="transmembrane region" description="Helical" evidence="1">
    <location>
        <begin position="7"/>
        <end position="27"/>
    </location>
</feature>
<sequence>MALKDKLEIGIVVVSFILITVTIREVGRALDELWRSGIIFKVTSILAAPVGGNIDIPIAIYAGLLVGLFLLFCVDSTKRVQGLLVLIATVSFLPILWDTRLINSSIREPTALILGLIGGLLVGASLSYSRWYGTKRPSDLTLLEKIKWVQFPAATGGFFYILSLLVLTIGVNFAFYASETARGLLVAGSSVLFIISLSVFTTYEYERLIVPISSAANLTEERYHPYVVGGLYAATGDREGFPISGANWGDIRYVNNVAGLPATLRRCKFGFLQPLYGIKWFVRTVIIEIDEQWTVENLPSNYDTNPRVHLLALRWIRHYLKITVVPGLLDYILEVGTYTKGDLSNRLTHADKIMLITRTPRNADDVDEKTREKFEEVVERHTDDFTTDVVVVTTQARPVADSEREDGYPLANRQFRLMIKRRLELDGYDCTIIPVDRFNVEDAEGFDELREKLAE</sequence>
<accession>A0A1G8ZUW0</accession>
<protein>
    <submittedName>
        <fullName evidence="2">Uncharacterized protein</fullName>
    </submittedName>
</protein>
<keyword evidence="1" id="KW-0472">Membrane</keyword>
<reference evidence="2 3" key="1">
    <citation type="submission" date="2016-10" db="EMBL/GenBank/DDBJ databases">
        <authorList>
            <person name="de Groot N.N."/>
        </authorList>
    </citation>
    <scope>NUCLEOTIDE SEQUENCE [LARGE SCALE GENOMIC DNA]</scope>
    <source>
        <strain evidence="2 3">IBRC-M10015</strain>
    </source>
</reference>
<keyword evidence="1" id="KW-0812">Transmembrane</keyword>
<dbReference type="Proteomes" id="UP000198856">
    <property type="component" value="Unassembled WGS sequence"/>
</dbReference>
<dbReference type="EMBL" id="FNFC01000037">
    <property type="protein sequence ID" value="SDK18919.1"/>
    <property type="molecule type" value="Genomic_DNA"/>
</dbReference>
<gene>
    <name evidence="2" type="ORF">SAMN05216226_1372</name>
</gene>
<dbReference type="AlphaFoldDB" id="A0A1G8ZUW0"/>
<proteinExistence type="predicted"/>
<keyword evidence="3" id="KW-1185">Reference proteome</keyword>
<name>A0A1G8ZUW0_9EURY</name>
<feature type="transmembrane region" description="Helical" evidence="1">
    <location>
        <begin position="151"/>
        <end position="177"/>
    </location>
</feature>
<feature type="transmembrane region" description="Helical" evidence="1">
    <location>
        <begin position="58"/>
        <end position="74"/>
    </location>
</feature>
<evidence type="ECO:0000256" key="1">
    <source>
        <dbReference type="SAM" id="Phobius"/>
    </source>
</evidence>
<keyword evidence="1" id="KW-1133">Transmembrane helix</keyword>
<organism evidence="2 3">
    <name type="scientific">Halovenus aranensis</name>
    <dbReference type="NCBI Taxonomy" id="890420"/>
    <lineage>
        <taxon>Archaea</taxon>
        <taxon>Methanobacteriati</taxon>
        <taxon>Methanobacteriota</taxon>
        <taxon>Stenosarchaea group</taxon>
        <taxon>Halobacteria</taxon>
        <taxon>Halobacteriales</taxon>
        <taxon>Haloarculaceae</taxon>
        <taxon>Halovenus</taxon>
    </lineage>
</organism>
<dbReference type="OrthoDB" id="387173at2157"/>